<comment type="similarity">
    <text evidence="1 12 13">Belongs to the ATPase B chain family.</text>
</comment>
<evidence type="ECO:0000256" key="3">
    <source>
        <dbReference type="ARBA" id="ARBA00022547"/>
    </source>
</evidence>
<dbReference type="GO" id="GO:0046961">
    <property type="term" value="F:proton-transporting ATPase activity, rotational mechanism"/>
    <property type="evidence" value="ECO:0007669"/>
    <property type="project" value="TreeGrafter"/>
</dbReference>
<evidence type="ECO:0000256" key="13">
    <source>
        <dbReference type="RuleBase" id="RU003848"/>
    </source>
</evidence>
<organism evidence="15 16">
    <name type="scientific">Candidatus Woesebacteria bacterium RIFCSPLOWO2_01_FULL_39_21</name>
    <dbReference type="NCBI Taxonomy" id="1802519"/>
    <lineage>
        <taxon>Bacteria</taxon>
        <taxon>Candidatus Woeseibacteriota</taxon>
    </lineage>
</organism>
<keyword evidence="14" id="KW-0175">Coiled coil</keyword>
<keyword evidence="4 12" id="KW-0812">Transmembrane</keyword>
<dbReference type="InterPro" id="IPR050059">
    <property type="entry name" value="ATP_synthase_B_chain"/>
</dbReference>
<dbReference type="GO" id="GO:0012505">
    <property type="term" value="C:endomembrane system"/>
    <property type="evidence" value="ECO:0007669"/>
    <property type="project" value="UniProtKB-SubCell"/>
</dbReference>
<comment type="subunit">
    <text evidence="12">F-type ATPases have 2 components, F(1) - the catalytic core - and F(0) - the membrane proton channel. F(1) has five subunits: alpha(3), beta(3), gamma(1), delta(1), epsilon(1). F(0) has three main subunits: a(1), b(2) and c(10-14). The alpha and beta chains form an alternating ring which encloses part of the gamma chain. F(1) is attached to F(0) by a central stalk formed by the gamma and epsilon chains, while a peripheral stalk is formed by the delta and b chains.</text>
</comment>
<dbReference type="STRING" id="1802519.A2961_01420"/>
<evidence type="ECO:0000256" key="1">
    <source>
        <dbReference type="ARBA" id="ARBA00005513"/>
    </source>
</evidence>
<keyword evidence="7 12" id="KW-0406">Ion transport</keyword>
<sequence length="172" mass="19606">MEKLGIDPLLLIVQIVNFALLFIILKKVLYKPILRALKAREEKLAAIDKDAKELIQKKESFEIEREKSQKAAKLQVKRMLDEAILEAGRLKKQALEEGNKRVKDLIAKGQNEIERQRRLISQEITLEAKELSKDVINKVLSQVLDKSARTRSVTLAARELESKAKIGKKGKL</sequence>
<evidence type="ECO:0000256" key="10">
    <source>
        <dbReference type="ARBA" id="ARBA00025198"/>
    </source>
</evidence>
<evidence type="ECO:0000256" key="6">
    <source>
        <dbReference type="ARBA" id="ARBA00022989"/>
    </source>
</evidence>
<keyword evidence="6 12" id="KW-1133">Transmembrane helix</keyword>
<accession>A0A1F8BKZ2</accession>
<dbReference type="HAMAP" id="MF_01398">
    <property type="entry name" value="ATP_synth_b_bprime"/>
    <property type="match status" value="1"/>
</dbReference>
<dbReference type="PANTHER" id="PTHR33445:SF2">
    <property type="entry name" value="ATP SYNTHASE SUBUNIT B', CHLOROPLASTIC"/>
    <property type="match status" value="1"/>
</dbReference>
<comment type="function">
    <text evidence="10 12">F(1)F(0) ATP synthase produces ATP from ADP in the presence of a proton or sodium gradient. F-type ATPases consist of two structural domains, F(1) containing the extramembraneous catalytic core and F(0) containing the membrane proton channel, linked together by a central stalk and a peripheral stalk. During catalysis, ATP synthesis in the catalytic domain of F(1) is coupled via a rotary mechanism of the central stalk subunits to proton translocation.</text>
</comment>
<comment type="caution">
    <text evidence="15">The sequence shown here is derived from an EMBL/GenBank/DDBJ whole genome shotgun (WGS) entry which is preliminary data.</text>
</comment>
<comment type="function">
    <text evidence="12">Component of the F(0) channel, it forms part of the peripheral stalk, linking F(1) to F(0).</text>
</comment>
<dbReference type="Proteomes" id="UP000177082">
    <property type="component" value="Unassembled WGS sequence"/>
</dbReference>
<reference evidence="15 16" key="1">
    <citation type="journal article" date="2016" name="Nat. Commun.">
        <title>Thousands of microbial genomes shed light on interconnected biogeochemical processes in an aquifer system.</title>
        <authorList>
            <person name="Anantharaman K."/>
            <person name="Brown C.T."/>
            <person name="Hug L.A."/>
            <person name="Sharon I."/>
            <person name="Castelle C.J."/>
            <person name="Probst A.J."/>
            <person name="Thomas B.C."/>
            <person name="Singh A."/>
            <person name="Wilkins M.J."/>
            <person name="Karaoz U."/>
            <person name="Brodie E.L."/>
            <person name="Williams K.H."/>
            <person name="Hubbard S.S."/>
            <person name="Banfield J.F."/>
        </authorList>
    </citation>
    <scope>NUCLEOTIDE SEQUENCE [LARGE SCALE GENOMIC DNA]</scope>
</reference>
<evidence type="ECO:0000256" key="2">
    <source>
        <dbReference type="ARBA" id="ARBA00022448"/>
    </source>
</evidence>
<keyword evidence="9 12" id="KW-0066">ATP synthesis</keyword>
<dbReference type="GO" id="GO:0005886">
    <property type="term" value="C:plasma membrane"/>
    <property type="evidence" value="ECO:0007669"/>
    <property type="project" value="UniProtKB-SubCell"/>
</dbReference>
<evidence type="ECO:0000256" key="5">
    <source>
        <dbReference type="ARBA" id="ARBA00022781"/>
    </source>
</evidence>
<evidence type="ECO:0000256" key="7">
    <source>
        <dbReference type="ARBA" id="ARBA00023065"/>
    </source>
</evidence>
<keyword evidence="12" id="KW-1003">Cell membrane</keyword>
<dbReference type="PANTHER" id="PTHR33445">
    <property type="entry name" value="ATP SYNTHASE SUBUNIT B', CHLOROPLASTIC"/>
    <property type="match status" value="1"/>
</dbReference>
<keyword evidence="5 12" id="KW-0375">Hydrogen ion transport</keyword>
<evidence type="ECO:0000256" key="14">
    <source>
        <dbReference type="SAM" id="Coils"/>
    </source>
</evidence>
<evidence type="ECO:0000256" key="11">
    <source>
        <dbReference type="ARBA" id="ARBA00037847"/>
    </source>
</evidence>
<keyword evidence="3 12" id="KW-0138">CF(0)</keyword>
<dbReference type="AlphaFoldDB" id="A0A1F8BKZ2"/>
<dbReference type="GO" id="GO:0045259">
    <property type="term" value="C:proton-transporting ATP synthase complex"/>
    <property type="evidence" value="ECO:0007669"/>
    <property type="project" value="UniProtKB-KW"/>
</dbReference>
<name>A0A1F8BKZ2_9BACT</name>
<evidence type="ECO:0000256" key="4">
    <source>
        <dbReference type="ARBA" id="ARBA00022692"/>
    </source>
</evidence>
<evidence type="ECO:0000256" key="12">
    <source>
        <dbReference type="HAMAP-Rule" id="MF_01398"/>
    </source>
</evidence>
<feature type="transmembrane region" description="Helical" evidence="12">
    <location>
        <begin position="6"/>
        <end position="25"/>
    </location>
</feature>
<evidence type="ECO:0000256" key="8">
    <source>
        <dbReference type="ARBA" id="ARBA00023136"/>
    </source>
</evidence>
<evidence type="ECO:0000313" key="15">
    <source>
        <dbReference type="EMBL" id="OGM64692.1"/>
    </source>
</evidence>
<protein>
    <recommendedName>
        <fullName evidence="12">ATP synthase subunit b</fullName>
    </recommendedName>
    <alternativeName>
        <fullName evidence="12">ATP synthase F(0) sector subunit b</fullName>
    </alternativeName>
    <alternativeName>
        <fullName evidence="12">ATPase subunit I</fullName>
    </alternativeName>
    <alternativeName>
        <fullName evidence="12">F-type ATPase subunit b</fullName>
        <shortName evidence="12">F-ATPase subunit b</shortName>
    </alternativeName>
</protein>
<evidence type="ECO:0000256" key="9">
    <source>
        <dbReference type="ARBA" id="ARBA00023310"/>
    </source>
</evidence>
<dbReference type="Pfam" id="PF00430">
    <property type="entry name" value="ATP-synt_B"/>
    <property type="match status" value="1"/>
</dbReference>
<dbReference type="CDD" id="cd06503">
    <property type="entry name" value="ATP-synt_Fo_b"/>
    <property type="match status" value="1"/>
</dbReference>
<dbReference type="GO" id="GO:0046933">
    <property type="term" value="F:proton-transporting ATP synthase activity, rotational mechanism"/>
    <property type="evidence" value="ECO:0007669"/>
    <property type="project" value="UniProtKB-UniRule"/>
</dbReference>
<feature type="coiled-coil region" evidence="14">
    <location>
        <begin position="37"/>
        <end position="71"/>
    </location>
</feature>
<keyword evidence="2 12" id="KW-0813">Transport</keyword>
<proteinExistence type="inferred from homology"/>
<gene>
    <name evidence="12" type="primary">atpF</name>
    <name evidence="15" type="ORF">A2961_01420</name>
</gene>
<comment type="subcellular location">
    <subcellularLocation>
        <location evidence="12">Cell membrane</location>
        <topology evidence="12">Single-pass membrane protein</topology>
    </subcellularLocation>
    <subcellularLocation>
        <location evidence="11">Endomembrane system</location>
        <topology evidence="11">Single-pass membrane protein</topology>
    </subcellularLocation>
</comment>
<dbReference type="InterPro" id="IPR002146">
    <property type="entry name" value="ATP_synth_b/b'su_bac/chlpt"/>
</dbReference>
<dbReference type="EMBL" id="MGHF01000004">
    <property type="protein sequence ID" value="OGM64692.1"/>
    <property type="molecule type" value="Genomic_DNA"/>
</dbReference>
<keyword evidence="8 12" id="KW-0472">Membrane</keyword>
<evidence type="ECO:0000313" key="16">
    <source>
        <dbReference type="Proteomes" id="UP000177082"/>
    </source>
</evidence>